<comment type="caution">
    <text evidence="2">The sequence shown here is derived from an EMBL/GenBank/DDBJ whole genome shotgun (WGS) entry which is preliminary data.</text>
</comment>
<feature type="compositionally biased region" description="Low complexity" evidence="1">
    <location>
        <begin position="407"/>
        <end position="420"/>
    </location>
</feature>
<name>A0A6V7XT60_MELEN</name>
<sequence length="814" mass="92969">MCSNSGLSTKDATTSSASAQINVGNEEMTIAVVDKMLLVGKVGTNQARYTDLEKVHGDTIRLEEGINRSLRVINRKTNLNANNLTKLADEVNVGFATLGSQIDDCVTRLNGVGTVRTHSKSLSPIRCSPKNKSTPKVNLNEKIFEQPQISFSSAIEASANNNLHIDDDEQGDDHTLNMLSNEGIPSLEVFSDDNIVALDKWSKKFMERIKVYGARLSEEEKLNRLSIFLDDTPKQIFEELSPAKRTTCEQALKSIREELDSPQRRSLSRQALLICKQQENETVKEFLTRFRPLALATAVDMAGTHRERYLCDLLLERLLPNIAFCMKLLNFTQNNRGFEQLCMDAREVEIMIPGRSNPLFPTASVNEIQEVNQYVGSQGPSGRFKTLNPINSNRVQPREGWRFNQTNDRNFQNRQINQQRSWSRPNQRMNNFNRNPSNDRRWNNRPVCNYCSRVGHFASNCRERLERFNFRQYEGQGTSQSQSRSGQIQNDSMLSEILNAIRKMKVGENSNIPSVQNLEVVQKSEKVKESPRNEKESKQSAISSWEGRRSLGPKLLPLTILMLVAMFSPVLGFENLPKPQWPMICQMEKQGILWSLPELSECPKLTPNISHAPISQTRTVYMLNDLEYATDAWACRKIRKIVKKYTSITNVPITEPVSSEMLEVSREECNKMIKEKKCSLGSLKEENEVFTTGNKIDISPKMWFIGSFTWTQVQSENCILFETQVYSHWGEKTIRTPLGGTHNCSYDKGHCILDDKTVLEWTINENSFCRYVPIGRWTGKFLDNTWLSDDAQIALHFGKPISKKTRLWQGFRNF</sequence>
<dbReference type="GO" id="GO:0008270">
    <property type="term" value="F:zinc ion binding"/>
    <property type="evidence" value="ECO:0007669"/>
    <property type="project" value="InterPro"/>
</dbReference>
<feature type="region of interest" description="Disordered" evidence="1">
    <location>
        <begin position="389"/>
        <end position="444"/>
    </location>
</feature>
<dbReference type="OrthoDB" id="10054156at2759"/>
<proteinExistence type="predicted"/>
<dbReference type="InterPro" id="IPR036875">
    <property type="entry name" value="Znf_CCHC_sf"/>
</dbReference>
<dbReference type="PANTHER" id="PTHR31524">
    <property type="match status" value="1"/>
</dbReference>
<feature type="compositionally biased region" description="Polar residues" evidence="1">
    <location>
        <begin position="421"/>
        <end position="436"/>
    </location>
</feature>
<evidence type="ECO:0000313" key="2">
    <source>
        <dbReference type="EMBL" id="CAD2202529.1"/>
    </source>
</evidence>
<dbReference type="SUPFAM" id="SSF57756">
    <property type="entry name" value="Retrovirus zinc finger-like domains"/>
    <property type="match status" value="1"/>
</dbReference>
<gene>
    <name evidence="2" type="ORF">MENT_LOCUS56166</name>
</gene>
<evidence type="ECO:0000313" key="3">
    <source>
        <dbReference type="Proteomes" id="UP000580250"/>
    </source>
</evidence>
<dbReference type="Proteomes" id="UP000580250">
    <property type="component" value="Unassembled WGS sequence"/>
</dbReference>
<dbReference type="EMBL" id="CAJEWN010002212">
    <property type="protein sequence ID" value="CAD2202529.1"/>
    <property type="molecule type" value="Genomic_DNA"/>
</dbReference>
<organism evidence="2 3">
    <name type="scientific">Meloidogyne enterolobii</name>
    <name type="common">Root-knot nematode worm</name>
    <name type="synonym">Meloidogyne mayaguensis</name>
    <dbReference type="NCBI Taxonomy" id="390850"/>
    <lineage>
        <taxon>Eukaryota</taxon>
        <taxon>Metazoa</taxon>
        <taxon>Ecdysozoa</taxon>
        <taxon>Nematoda</taxon>
        <taxon>Chromadorea</taxon>
        <taxon>Rhabditida</taxon>
        <taxon>Tylenchina</taxon>
        <taxon>Tylenchomorpha</taxon>
        <taxon>Tylenchoidea</taxon>
        <taxon>Meloidogynidae</taxon>
        <taxon>Meloidogyninae</taxon>
        <taxon>Meloidogyne</taxon>
    </lineage>
</organism>
<dbReference type="PANTHER" id="PTHR31524:SF2">
    <property type="entry name" value="PROTEIN CBG10426"/>
    <property type="match status" value="1"/>
</dbReference>
<reference evidence="2 3" key="1">
    <citation type="submission" date="2020-08" db="EMBL/GenBank/DDBJ databases">
        <authorList>
            <person name="Koutsovoulos G."/>
            <person name="Danchin GJ E."/>
        </authorList>
    </citation>
    <scope>NUCLEOTIDE SEQUENCE [LARGE SCALE GENOMIC DNA]</scope>
</reference>
<protein>
    <submittedName>
        <fullName evidence="2">Uncharacterized protein</fullName>
    </submittedName>
</protein>
<feature type="compositionally biased region" description="Basic and acidic residues" evidence="1">
    <location>
        <begin position="523"/>
        <end position="538"/>
    </location>
</feature>
<accession>A0A6V7XT60</accession>
<dbReference type="GO" id="GO:0003676">
    <property type="term" value="F:nucleic acid binding"/>
    <property type="evidence" value="ECO:0007669"/>
    <property type="project" value="InterPro"/>
</dbReference>
<feature type="region of interest" description="Disordered" evidence="1">
    <location>
        <begin position="523"/>
        <end position="543"/>
    </location>
</feature>
<evidence type="ECO:0000256" key="1">
    <source>
        <dbReference type="SAM" id="MobiDB-lite"/>
    </source>
</evidence>
<dbReference type="AlphaFoldDB" id="A0A6V7XT60"/>